<dbReference type="SUPFAM" id="SSF53098">
    <property type="entry name" value="Ribonuclease H-like"/>
    <property type="match status" value="1"/>
</dbReference>
<dbReference type="PANTHER" id="PTHR47074">
    <property type="entry name" value="BNAC02G40300D PROTEIN"/>
    <property type="match status" value="1"/>
</dbReference>
<sequence>MKHHMVGKQGSMALKLDMSKAYDRVECVYLFEVMNKMRFHPKFISLITECLTSVSYSVLINGEPHRSFKPTRGLRQGDPLSSYLFLLCTEGLHGLLHEAALSGVIHGVSISRSAPKLSHLFFVNDSLLFCRANVQECQKEGPRCRALPISKIEYGRNSKGGENVFCHRRVARSHVQILVGVMVMKRRRSAGLVGNVYVNRSLGVFHAKFFPTGSILDAKENSRGSYAWASILKARQVIRDGLWWRVGDGTDIKVWGDNWLTEPHLPRLISPCPATYRDLLVTALIDPVNHVWNLQEIEPLLFPFEVAGIYHIPLSLLGAKDTMIWHASQDGRFSVCSAYRLLVSAEVSSNSSNSTNEAIYSFWKSIWSLAAPPKVRNFLWRACSEALPTKLNLCKRSVLRDPLCDQCQEGVEDSLHALWLCPIVALVWQSEPRLGQYLTTPFLNFMDIVAHIFAKGTTNDATLFGFLAWSLWMVQNKKRLQQSGNGLENIHQRVLAMVSEFNASTELKIPRGVSNLTTDWYPPPSGCYKVNYDGAVFSATKEVGLGIIIRDDRGLPMVSFSQKVPFTGSSGAVEAMALRRALLLALEMGFFSIILEGDSETLVKECNSSERCLSAFGHIVDDVKQSMVHFDYYIFSHTRR</sequence>
<organism evidence="2">
    <name type="scientific">Fagus sylvatica</name>
    <name type="common">Beechnut</name>
    <dbReference type="NCBI Taxonomy" id="28930"/>
    <lineage>
        <taxon>Eukaryota</taxon>
        <taxon>Viridiplantae</taxon>
        <taxon>Streptophyta</taxon>
        <taxon>Embryophyta</taxon>
        <taxon>Tracheophyta</taxon>
        <taxon>Spermatophyta</taxon>
        <taxon>Magnoliopsida</taxon>
        <taxon>eudicotyledons</taxon>
        <taxon>Gunneridae</taxon>
        <taxon>Pentapetalae</taxon>
        <taxon>rosids</taxon>
        <taxon>fabids</taxon>
        <taxon>Fagales</taxon>
        <taxon>Fagaceae</taxon>
        <taxon>Fagus</taxon>
    </lineage>
</organism>
<dbReference type="InterPro" id="IPR026960">
    <property type="entry name" value="RVT-Znf"/>
</dbReference>
<dbReference type="CDD" id="cd06222">
    <property type="entry name" value="RNase_H_like"/>
    <property type="match status" value="1"/>
</dbReference>
<evidence type="ECO:0000259" key="1">
    <source>
        <dbReference type="PROSITE" id="PS50878"/>
    </source>
</evidence>
<dbReference type="Pfam" id="PF13966">
    <property type="entry name" value="zf-RVT"/>
    <property type="match status" value="1"/>
</dbReference>
<dbReference type="InterPro" id="IPR036397">
    <property type="entry name" value="RNaseH_sf"/>
</dbReference>
<dbReference type="AlphaFoldDB" id="A0A2N9EVP9"/>
<reference evidence="2" key="1">
    <citation type="submission" date="2018-02" db="EMBL/GenBank/DDBJ databases">
        <authorList>
            <person name="Cohen D.B."/>
            <person name="Kent A.D."/>
        </authorList>
    </citation>
    <scope>NUCLEOTIDE SEQUENCE</scope>
</reference>
<dbReference type="GO" id="GO:0003676">
    <property type="term" value="F:nucleic acid binding"/>
    <property type="evidence" value="ECO:0007669"/>
    <property type="project" value="InterPro"/>
</dbReference>
<dbReference type="Pfam" id="PF13456">
    <property type="entry name" value="RVT_3"/>
    <property type="match status" value="1"/>
</dbReference>
<protein>
    <recommendedName>
        <fullName evidence="1">Reverse transcriptase domain-containing protein</fullName>
    </recommendedName>
</protein>
<dbReference type="InterPro" id="IPR000477">
    <property type="entry name" value="RT_dom"/>
</dbReference>
<proteinExistence type="predicted"/>
<dbReference type="EMBL" id="OIVN01000603">
    <property type="protein sequence ID" value="SPC82857.1"/>
    <property type="molecule type" value="Genomic_DNA"/>
</dbReference>
<dbReference type="GO" id="GO:0004523">
    <property type="term" value="F:RNA-DNA hybrid ribonuclease activity"/>
    <property type="evidence" value="ECO:0007669"/>
    <property type="project" value="InterPro"/>
</dbReference>
<evidence type="ECO:0000313" key="2">
    <source>
        <dbReference type="EMBL" id="SPC82857.1"/>
    </source>
</evidence>
<dbReference type="InterPro" id="IPR002156">
    <property type="entry name" value="RNaseH_domain"/>
</dbReference>
<dbReference type="InterPro" id="IPR052929">
    <property type="entry name" value="RNase_H-like_EbsB-rel"/>
</dbReference>
<dbReference type="PROSITE" id="PS50878">
    <property type="entry name" value="RT_POL"/>
    <property type="match status" value="1"/>
</dbReference>
<dbReference type="Pfam" id="PF00078">
    <property type="entry name" value="RVT_1"/>
    <property type="match status" value="1"/>
</dbReference>
<dbReference type="InterPro" id="IPR043502">
    <property type="entry name" value="DNA/RNA_pol_sf"/>
</dbReference>
<gene>
    <name evidence="2" type="ORF">FSB_LOCUS10739</name>
</gene>
<feature type="domain" description="Reverse transcriptase" evidence="1">
    <location>
        <begin position="1"/>
        <end position="183"/>
    </location>
</feature>
<accession>A0A2N9EVP9</accession>
<name>A0A2N9EVP9_FAGSY</name>
<dbReference type="PANTHER" id="PTHR47074:SF48">
    <property type="entry name" value="POLYNUCLEOTIDYL TRANSFERASE, RIBONUCLEASE H-LIKE SUPERFAMILY PROTEIN"/>
    <property type="match status" value="1"/>
</dbReference>
<dbReference type="SUPFAM" id="SSF56672">
    <property type="entry name" value="DNA/RNA polymerases"/>
    <property type="match status" value="1"/>
</dbReference>
<dbReference type="InterPro" id="IPR012337">
    <property type="entry name" value="RNaseH-like_sf"/>
</dbReference>
<dbReference type="Gene3D" id="3.30.420.10">
    <property type="entry name" value="Ribonuclease H-like superfamily/Ribonuclease H"/>
    <property type="match status" value="1"/>
</dbReference>
<dbReference type="InterPro" id="IPR044730">
    <property type="entry name" value="RNase_H-like_dom_plant"/>
</dbReference>